<name>A0A1M7U4Z3_9BRAD</name>
<evidence type="ECO:0000259" key="5">
    <source>
        <dbReference type="PROSITE" id="PS50109"/>
    </source>
</evidence>
<dbReference type="Gene3D" id="3.30.450.40">
    <property type="match status" value="3"/>
</dbReference>
<proteinExistence type="predicted"/>
<dbReference type="EMBL" id="LT670849">
    <property type="protein sequence ID" value="SHN77947.1"/>
    <property type="molecule type" value="Genomic_DNA"/>
</dbReference>
<dbReference type="Pfam" id="PF00512">
    <property type="entry name" value="HisKA"/>
    <property type="match status" value="1"/>
</dbReference>
<reference evidence="7" key="1">
    <citation type="submission" date="2016-11" db="EMBL/GenBank/DDBJ databases">
        <authorList>
            <person name="Varghese N."/>
            <person name="Submissions S."/>
        </authorList>
    </citation>
    <scope>NUCLEOTIDE SEQUENCE [LARGE SCALE GENOMIC DNA]</scope>
    <source>
        <strain evidence="7">GAS401</strain>
    </source>
</reference>
<feature type="domain" description="Histidine kinase" evidence="5">
    <location>
        <begin position="586"/>
        <end position="831"/>
    </location>
</feature>
<dbReference type="CDD" id="cd00082">
    <property type="entry name" value="HisKA"/>
    <property type="match status" value="1"/>
</dbReference>
<dbReference type="OrthoDB" id="1931120at2"/>
<dbReference type="InterPro" id="IPR036097">
    <property type="entry name" value="HisK_dim/P_sf"/>
</dbReference>
<dbReference type="PROSITE" id="PS50109">
    <property type="entry name" value="HIS_KIN"/>
    <property type="match status" value="1"/>
</dbReference>
<dbReference type="InterPro" id="IPR003018">
    <property type="entry name" value="GAF"/>
</dbReference>
<dbReference type="SMART" id="SM00387">
    <property type="entry name" value="HATPase_c"/>
    <property type="match status" value="1"/>
</dbReference>
<evidence type="ECO:0000313" key="6">
    <source>
        <dbReference type="EMBL" id="SHN77947.1"/>
    </source>
</evidence>
<dbReference type="Pfam" id="PF02518">
    <property type="entry name" value="HATPase_c"/>
    <property type="match status" value="1"/>
</dbReference>
<dbReference type="PRINTS" id="PR00344">
    <property type="entry name" value="BCTRLSENSOR"/>
</dbReference>
<dbReference type="GO" id="GO:0000155">
    <property type="term" value="F:phosphorelay sensor kinase activity"/>
    <property type="evidence" value="ECO:0007669"/>
    <property type="project" value="InterPro"/>
</dbReference>
<comment type="catalytic activity">
    <reaction evidence="1">
        <text>ATP + protein L-histidine = ADP + protein N-phospho-L-histidine.</text>
        <dbReference type="EC" id="2.7.13.3"/>
    </reaction>
</comment>
<evidence type="ECO:0000256" key="1">
    <source>
        <dbReference type="ARBA" id="ARBA00000085"/>
    </source>
</evidence>
<dbReference type="RefSeq" id="WP_072819546.1">
    <property type="nucleotide sequence ID" value="NZ_LT670849.1"/>
</dbReference>
<evidence type="ECO:0000256" key="4">
    <source>
        <dbReference type="SAM" id="Coils"/>
    </source>
</evidence>
<keyword evidence="4" id="KW-0175">Coiled coil</keyword>
<dbReference type="InterPro" id="IPR004358">
    <property type="entry name" value="Sig_transdc_His_kin-like_C"/>
</dbReference>
<keyword evidence="6" id="KW-0808">Transferase</keyword>
<feature type="coiled-coil region" evidence="4">
    <location>
        <begin position="615"/>
        <end position="642"/>
    </location>
</feature>
<keyword evidence="3" id="KW-0597">Phosphoprotein</keyword>
<dbReference type="PANTHER" id="PTHR43065">
    <property type="entry name" value="SENSOR HISTIDINE KINASE"/>
    <property type="match status" value="1"/>
</dbReference>
<protein>
    <recommendedName>
        <fullName evidence="2">histidine kinase</fullName>
        <ecNumber evidence="2">2.7.13.3</ecNumber>
    </recommendedName>
</protein>
<evidence type="ECO:0000256" key="2">
    <source>
        <dbReference type="ARBA" id="ARBA00012438"/>
    </source>
</evidence>
<dbReference type="SMART" id="SM00388">
    <property type="entry name" value="HisKA"/>
    <property type="match status" value="1"/>
</dbReference>
<dbReference type="AlphaFoldDB" id="A0A1M7U4Z3"/>
<dbReference type="PANTHER" id="PTHR43065:SF42">
    <property type="entry name" value="TWO-COMPONENT SENSOR PPRA"/>
    <property type="match status" value="1"/>
</dbReference>
<dbReference type="SUPFAM" id="SSF55781">
    <property type="entry name" value="GAF domain-like"/>
    <property type="match status" value="3"/>
</dbReference>
<gene>
    <name evidence="6" type="ORF">SAMN05444170_3538</name>
</gene>
<dbReference type="Gene3D" id="3.30.565.10">
    <property type="entry name" value="Histidine kinase-like ATPase, C-terminal domain"/>
    <property type="match status" value="1"/>
</dbReference>
<sequence>MADKVDSENYGDRSDPVARLRGELEEARRQQSATASVLKAMSASASDLDAVFRSVVENSVVLCGADRAIIFRFDGQVLRAAAAFNTPPEVINWIERNPILPGDYSVAARAALNKRTCHVTDVLADSRHTYQAKNIEEFRTVLGVPILTSDRLLGVLLLYRTKVKPFEDRQINLVEIFADQAAIAIENARLFGEVQARTKDLQESLQQQTATADVLKVISRSAFDLQTILDTLVESAARLCEAEMAFIHRREGEQYRAAATFGFAPEFWAFMQSHPITPGRGSIAGRVALERHVIQVEDVAADPEYTLKQATLLARQHTTLGVPLLREKELIGVIVLARQRVEIFTEKQIALVATFADQAVIAIENARLFDEVQARTRDLTESLQQQTATADVLKVISRSAFDLPTVLQALVESVARLVAADEAIITRQRDGAFYRAESIGFSDEFLKFVRTVPVAPERGSAVGRALLDGVVVHIPDVEADPEYTFDSAQRLGDFRSLLAVPMLREGAPVGVILLTRKEPRAFTTKQIELSTTFADQAAIAIENVRLFDEVQARTEELAVSLENLRTTQDRLVQTEKLASLGQLTAGIAHEIKNPLNFVNNFAALSAELTDELNDLLKTAALNDRLQKEVDELTRTLKDNLEKVVQHGRRADSIVKNMLLHSRESSGEQRPADINALLDESLNLAYHGARAEKPEFNITLQRDLDPTAGAIDVFPQEITRAFINLISNGFYAASRRKAANSKMDFEPILRATTKNLGSTVEIRIRDNGTGIPSEVKEKIFNPFFTTKPAGEGTGLGLSMSHDIIVKQHGGTIDVDTALGAFTEFRIVLPRVGASLIKSGGPA</sequence>
<dbReference type="SUPFAM" id="SSF55874">
    <property type="entry name" value="ATPase domain of HSP90 chaperone/DNA topoisomerase II/histidine kinase"/>
    <property type="match status" value="1"/>
</dbReference>
<dbReference type="InterPro" id="IPR003594">
    <property type="entry name" value="HATPase_dom"/>
</dbReference>
<dbReference type="Pfam" id="PF01590">
    <property type="entry name" value="GAF"/>
    <property type="match status" value="2"/>
</dbReference>
<keyword evidence="6" id="KW-0418">Kinase</keyword>
<dbReference type="SUPFAM" id="SSF47384">
    <property type="entry name" value="Homodimeric domain of signal transducing histidine kinase"/>
    <property type="match status" value="1"/>
</dbReference>
<dbReference type="InterPro" id="IPR005467">
    <property type="entry name" value="His_kinase_dom"/>
</dbReference>
<dbReference type="SMART" id="SM00065">
    <property type="entry name" value="GAF"/>
    <property type="match status" value="3"/>
</dbReference>
<dbReference type="InterPro" id="IPR036890">
    <property type="entry name" value="HATPase_C_sf"/>
</dbReference>
<accession>A0A1M7U4Z3</accession>
<keyword evidence="7" id="KW-1185">Reference proteome</keyword>
<dbReference type="EC" id="2.7.13.3" evidence="2"/>
<dbReference type="InterPro" id="IPR003661">
    <property type="entry name" value="HisK_dim/P_dom"/>
</dbReference>
<dbReference type="InterPro" id="IPR029016">
    <property type="entry name" value="GAF-like_dom_sf"/>
</dbReference>
<evidence type="ECO:0000256" key="3">
    <source>
        <dbReference type="ARBA" id="ARBA00022553"/>
    </source>
</evidence>
<dbReference type="Pfam" id="PF13185">
    <property type="entry name" value="GAF_2"/>
    <property type="match status" value="1"/>
</dbReference>
<organism evidence="6 7">
    <name type="scientific">Bradyrhizobium erythrophlei</name>
    <dbReference type="NCBI Taxonomy" id="1437360"/>
    <lineage>
        <taxon>Bacteria</taxon>
        <taxon>Pseudomonadati</taxon>
        <taxon>Pseudomonadota</taxon>
        <taxon>Alphaproteobacteria</taxon>
        <taxon>Hyphomicrobiales</taxon>
        <taxon>Nitrobacteraceae</taxon>
        <taxon>Bradyrhizobium</taxon>
    </lineage>
</organism>
<dbReference type="Gene3D" id="1.10.287.130">
    <property type="match status" value="1"/>
</dbReference>
<dbReference type="Proteomes" id="UP000184096">
    <property type="component" value="Chromosome I"/>
</dbReference>
<evidence type="ECO:0000313" key="7">
    <source>
        <dbReference type="Proteomes" id="UP000184096"/>
    </source>
</evidence>